<keyword evidence="1" id="KW-0812">Transmembrane</keyword>
<evidence type="ECO:0000259" key="2">
    <source>
        <dbReference type="Pfam" id="PF09990"/>
    </source>
</evidence>
<name>A0A6V8LET7_9ACTN</name>
<dbReference type="RefSeq" id="WP_173078323.1">
    <property type="nucleotide sequence ID" value="NZ_BAABJB010000010.1"/>
</dbReference>
<reference evidence="3 4" key="1">
    <citation type="submission" date="2020-03" db="EMBL/GenBank/DDBJ databases">
        <title>Whole genome shotgun sequence of Phytohabitans rumicis NBRC 108638.</title>
        <authorList>
            <person name="Komaki H."/>
            <person name="Tamura T."/>
        </authorList>
    </citation>
    <scope>NUCLEOTIDE SEQUENCE [LARGE SCALE GENOMIC DNA]</scope>
    <source>
        <strain evidence="3 4">NBRC 108638</strain>
    </source>
</reference>
<evidence type="ECO:0000313" key="3">
    <source>
        <dbReference type="EMBL" id="GFJ91165.1"/>
    </source>
</evidence>
<feature type="transmembrane region" description="Helical" evidence="1">
    <location>
        <begin position="13"/>
        <end position="35"/>
    </location>
</feature>
<dbReference type="InterPro" id="IPR019251">
    <property type="entry name" value="DUF2231_TM"/>
</dbReference>
<keyword evidence="1" id="KW-0472">Membrane</keyword>
<feature type="transmembrane region" description="Helical" evidence="1">
    <location>
        <begin position="95"/>
        <end position="116"/>
    </location>
</feature>
<accession>A0A6V8LET7</accession>
<sequence>MFEEIMGLPAHPLLVHFAVVFVPLLAVSAVAYALLPRLRAKIGWVAALLAIGGPLAALFAKLSGAELEKRLIAKNYGADILAKVNDHQAYGDLTFWFSLALGVGTLLLVLLTNGLTTGRATAKGLPTWLTWVLGAAVIVLAGVTGVYVFLTGDSGADAVWTGV</sequence>
<reference evidence="3 4" key="2">
    <citation type="submission" date="2020-03" db="EMBL/GenBank/DDBJ databases">
        <authorList>
            <person name="Ichikawa N."/>
            <person name="Kimura A."/>
            <person name="Kitahashi Y."/>
            <person name="Uohara A."/>
        </authorList>
    </citation>
    <scope>NUCLEOTIDE SEQUENCE [LARGE SCALE GENOMIC DNA]</scope>
    <source>
        <strain evidence="3 4">NBRC 108638</strain>
    </source>
</reference>
<feature type="transmembrane region" description="Helical" evidence="1">
    <location>
        <begin position="128"/>
        <end position="150"/>
    </location>
</feature>
<feature type="domain" description="DUF2231" evidence="2">
    <location>
        <begin position="7"/>
        <end position="161"/>
    </location>
</feature>
<gene>
    <name evidence="3" type="ORF">Prum_048070</name>
</gene>
<dbReference type="Proteomes" id="UP000482960">
    <property type="component" value="Unassembled WGS sequence"/>
</dbReference>
<comment type="caution">
    <text evidence="3">The sequence shown here is derived from an EMBL/GenBank/DDBJ whole genome shotgun (WGS) entry which is preliminary data.</text>
</comment>
<keyword evidence="4" id="KW-1185">Reference proteome</keyword>
<evidence type="ECO:0000313" key="4">
    <source>
        <dbReference type="Proteomes" id="UP000482960"/>
    </source>
</evidence>
<dbReference type="Pfam" id="PF09990">
    <property type="entry name" value="DUF2231"/>
    <property type="match status" value="1"/>
</dbReference>
<evidence type="ECO:0000256" key="1">
    <source>
        <dbReference type="SAM" id="Phobius"/>
    </source>
</evidence>
<dbReference type="EMBL" id="BLPG01000001">
    <property type="protein sequence ID" value="GFJ91165.1"/>
    <property type="molecule type" value="Genomic_DNA"/>
</dbReference>
<proteinExistence type="predicted"/>
<keyword evidence="1" id="KW-1133">Transmembrane helix</keyword>
<feature type="transmembrane region" description="Helical" evidence="1">
    <location>
        <begin position="42"/>
        <end position="60"/>
    </location>
</feature>
<organism evidence="3 4">
    <name type="scientific">Phytohabitans rumicis</name>
    <dbReference type="NCBI Taxonomy" id="1076125"/>
    <lineage>
        <taxon>Bacteria</taxon>
        <taxon>Bacillati</taxon>
        <taxon>Actinomycetota</taxon>
        <taxon>Actinomycetes</taxon>
        <taxon>Micromonosporales</taxon>
        <taxon>Micromonosporaceae</taxon>
    </lineage>
</organism>
<protein>
    <recommendedName>
        <fullName evidence="2">DUF2231 domain-containing protein</fullName>
    </recommendedName>
</protein>
<dbReference type="AlphaFoldDB" id="A0A6V8LET7"/>